<reference evidence="1 2" key="1">
    <citation type="submission" date="2019-04" db="EMBL/GenBank/DDBJ databases">
        <authorList>
            <person name="Li Y."/>
            <person name="Wang J."/>
        </authorList>
    </citation>
    <scope>NUCLEOTIDE SEQUENCE [LARGE SCALE GENOMIC DNA]</scope>
    <source>
        <strain evidence="1 2">DSM 14668</strain>
    </source>
</reference>
<name>A0A4U1JFJ0_9BACT</name>
<organism evidence="1 2">
    <name type="scientific">Polyangium fumosum</name>
    <dbReference type="NCBI Taxonomy" id="889272"/>
    <lineage>
        <taxon>Bacteria</taxon>
        <taxon>Pseudomonadati</taxon>
        <taxon>Myxococcota</taxon>
        <taxon>Polyangia</taxon>
        <taxon>Polyangiales</taxon>
        <taxon>Polyangiaceae</taxon>
        <taxon>Polyangium</taxon>
    </lineage>
</organism>
<comment type="caution">
    <text evidence="1">The sequence shown here is derived from an EMBL/GenBank/DDBJ whole genome shotgun (WGS) entry which is preliminary data.</text>
</comment>
<dbReference type="Proteomes" id="UP000309215">
    <property type="component" value="Unassembled WGS sequence"/>
</dbReference>
<dbReference type="AlphaFoldDB" id="A0A4U1JFJ0"/>
<sequence length="254" mass="28058">MNEEAVLSMWCPDWIDASGVGAVSSWLETVDVPWRRTNALGVDDDEFDAVFDVVTGTGQARPMDLAAAREGMFPVQIELARFRHGRTGTLEQRIVEYAPSALPCELGLHSVDIRRTVPTAAFAKTNRHRPHTAIQELLDELRSIRTKFPLSWAFCFGFGRGPSVAEICQQAPPRAVIGMAYLRKTEPTPDMAWAQSPGVKLQDVGAGWEIALTSPFGGHEPPLTRAETDGLVRALRTVAMREAPWEIIGKYCRS</sequence>
<evidence type="ECO:0000313" key="1">
    <source>
        <dbReference type="EMBL" id="TKD10032.1"/>
    </source>
</evidence>
<proteinExistence type="predicted"/>
<keyword evidence="2" id="KW-1185">Reference proteome</keyword>
<dbReference type="EMBL" id="SSMQ01000008">
    <property type="protein sequence ID" value="TKD10032.1"/>
    <property type="molecule type" value="Genomic_DNA"/>
</dbReference>
<dbReference type="RefSeq" id="WP_136928832.1">
    <property type="nucleotide sequence ID" value="NZ_SSMQ01000008.1"/>
</dbReference>
<gene>
    <name evidence="1" type="ORF">E8A74_10555</name>
</gene>
<accession>A0A4U1JFJ0</accession>
<protein>
    <submittedName>
        <fullName evidence="1">Uncharacterized protein</fullName>
    </submittedName>
</protein>
<evidence type="ECO:0000313" key="2">
    <source>
        <dbReference type="Proteomes" id="UP000309215"/>
    </source>
</evidence>